<evidence type="ECO:0000256" key="1">
    <source>
        <dbReference type="SAM" id="Coils"/>
    </source>
</evidence>
<dbReference type="SUPFAM" id="SSF49464">
    <property type="entry name" value="Carboxypeptidase regulatory domain-like"/>
    <property type="match status" value="1"/>
</dbReference>
<sequence length="517" mass="56234">MADDTTDYIKSISNIPTDIPEGPTIYPGKPVGQPGSPYQRKSVVEEEMGKSPDYIASEHNFKPVASVRFPDKNIHVVPLSNTKVRGVTPVGLSGSVTLPVRGERVFDLGDGIREPLEKRLGRLLESATTKIAGPTDLGQNASVQEASNSNAAYVKTELDKLRELAKQELSKRQGQGRLEIRPLNTHLGSVVADQTRPTPPVAVPTPTHTPTTTNEGPANEATSELMDEAQQLEEELQGLQQNLLSLTTPAQQKAAPITQPVSPQPDQVTRLLTDRAELINKINELALAYQQEEVLRKKAESKLYSVTSEFNIRLARLQSERDDLQKRVLAVEKSQADQVKSVSATLPENPAQVEFLKQQLASSDNERAGMRLQIQRLEALVQELGGAKKTGAEKRQAVRPQEVVEGQPAAPTARIVKPQIAVGRMAPSLTTAPNVINGLIKDSKGMLLSNAIIVVKNDGGDPVRALKTNKIGQFAISTPLPNGTYTMEIESPGHSFDLIQVDIKGQVMPPIEIRSHN</sequence>
<feature type="coiled-coil region" evidence="1">
    <location>
        <begin position="282"/>
        <end position="334"/>
    </location>
</feature>
<evidence type="ECO:0008006" key="5">
    <source>
        <dbReference type="Google" id="ProtNLM"/>
    </source>
</evidence>
<gene>
    <name evidence="3" type="ORF">A3A57_03070</name>
</gene>
<dbReference type="AlphaFoldDB" id="A0A1G1WWJ8"/>
<organism evidence="3 4">
    <name type="scientific">Candidatus Woykebacteria bacterium RIFCSPLOWO2_01_FULL_41_12</name>
    <dbReference type="NCBI Taxonomy" id="1802604"/>
    <lineage>
        <taxon>Bacteria</taxon>
        <taxon>Candidatus Woykeibacteriota</taxon>
    </lineage>
</organism>
<feature type="region of interest" description="Disordered" evidence="2">
    <location>
        <begin position="12"/>
        <end position="44"/>
    </location>
</feature>
<evidence type="ECO:0000256" key="2">
    <source>
        <dbReference type="SAM" id="MobiDB-lite"/>
    </source>
</evidence>
<dbReference type="Gene3D" id="2.60.40.1120">
    <property type="entry name" value="Carboxypeptidase-like, regulatory domain"/>
    <property type="match status" value="1"/>
</dbReference>
<name>A0A1G1WWJ8_9BACT</name>
<dbReference type="EMBL" id="MHDA01000023">
    <property type="protein sequence ID" value="OGY32109.1"/>
    <property type="molecule type" value="Genomic_DNA"/>
</dbReference>
<dbReference type="Proteomes" id="UP000179279">
    <property type="component" value="Unassembled WGS sequence"/>
</dbReference>
<accession>A0A1G1WWJ8</accession>
<protein>
    <recommendedName>
        <fullName evidence="5">Carboxypeptidase regulatory-like domain-containing protein</fullName>
    </recommendedName>
</protein>
<reference evidence="3 4" key="1">
    <citation type="journal article" date="2016" name="Nat. Commun.">
        <title>Thousands of microbial genomes shed light on interconnected biogeochemical processes in an aquifer system.</title>
        <authorList>
            <person name="Anantharaman K."/>
            <person name="Brown C.T."/>
            <person name="Hug L.A."/>
            <person name="Sharon I."/>
            <person name="Castelle C.J."/>
            <person name="Probst A.J."/>
            <person name="Thomas B.C."/>
            <person name="Singh A."/>
            <person name="Wilkins M.J."/>
            <person name="Karaoz U."/>
            <person name="Brodie E.L."/>
            <person name="Williams K.H."/>
            <person name="Hubbard S.S."/>
            <person name="Banfield J.F."/>
        </authorList>
    </citation>
    <scope>NUCLEOTIDE SEQUENCE [LARGE SCALE GENOMIC DNA]</scope>
</reference>
<evidence type="ECO:0000313" key="3">
    <source>
        <dbReference type="EMBL" id="OGY32109.1"/>
    </source>
</evidence>
<evidence type="ECO:0000313" key="4">
    <source>
        <dbReference type="Proteomes" id="UP000179279"/>
    </source>
</evidence>
<feature type="region of interest" description="Disordered" evidence="2">
    <location>
        <begin position="191"/>
        <end position="222"/>
    </location>
</feature>
<keyword evidence="1" id="KW-0175">Coiled coil</keyword>
<feature type="compositionally biased region" description="Low complexity" evidence="2">
    <location>
        <begin position="204"/>
        <end position="213"/>
    </location>
</feature>
<dbReference type="InterPro" id="IPR008969">
    <property type="entry name" value="CarboxyPept-like_regulatory"/>
</dbReference>
<comment type="caution">
    <text evidence="3">The sequence shown here is derived from an EMBL/GenBank/DDBJ whole genome shotgun (WGS) entry which is preliminary data.</text>
</comment>
<proteinExistence type="predicted"/>